<dbReference type="GO" id="GO:0003677">
    <property type="term" value="F:DNA binding"/>
    <property type="evidence" value="ECO:0007669"/>
    <property type="project" value="Ensembl"/>
</dbReference>
<feature type="compositionally biased region" description="Polar residues" evidence="17">
    <location>
        <begin position="378"/>
        <end position="387"/>
    </location>
</feature>
<dbReference type="Proteomes" id="UP000694421">
    <property type="component" value="Unplaced"/>
</dbReference>
<dbReference type="GO" id="GO:0016605">
    <property type="term" value="C:PML body"/>
    <property type="evidence" value="ECO:0007669"/>
    <property type="project" value="Ensembl"/>
</dbReference>
<dbReference type="GO" id="GO:0042127">
    <property type="term" value="P:regulation of cell population proliferation"/>
    <property type="evidence" value="ECO:0007669"/>
    <property type="project" value="Ensembl"/>
</dbReference>
<dbReference type="GO" id="GO:0000922">
    <property type="term" value="C:spindle pole"/>
    <property type="evidence" value="ECO:0007669"/>
    <property type="project" value="Ensembl"/>
</dbReference>
<feature type="region of interest" description="Disordered" evidence="17">
    <location>
        <begin position="142"/>
        <end position="165"/>
    </location>
</feature>
<evidence type="ECO:0000256" key="6">
    <source>
        <dbReference type="ARBA" id="ARBA00022786"/>
    </source>
</evidence>
<dbReference type="Gene3D" id="3.30.40.10">
    <property type="entry name" value="Zinc/RING finger domain, C3HC4 (zinc finger)"/>
    <property type="match status" value="1"/>
</dbReference>
<feature type="region of interest" description="Disordered" evidence="17">
    <location>
        <begin position="1"/>
        <end position="52"/>
    </location>
</feature>
<organism evidence="19 20">
    <name type="scientific">Salvator merianae</name>
    <name type="common">Argentine black and white tegu</name>
    <name type="synonym">Tupinambis merianae</name>
    <dbReference type="NCBI Taxonomy" id="96440"/>
    <lineage>
        <taxon>Eukaryota</taxon>
        <taxon>Metazoa</taxon>
        <taxon>Chordata</taxon>
        <taxon>Craniata</taxon>
        <taxon>Vertebrata</taxon>
        <taxon>Euteleostomi</taxon>
        <taxon>Lepidosauria</taxon>
        <taxon>Squamata</taxon>
        <taxon>Bifurcata</taxon>
        <taxon>Unidentata</taxon>
        <taxon>Episquamata</taxon>
        <taxon>Laterata</taxon>
        <taxon>Teiioidea</taxon>
        <taxon>Teiidae</taxon>
        <taxon>Salvator</taxon>
    </lineage>
</organism>
<dbReference type="GO" id="GO:0019789">
    <property type="term" value="F:SUMO transferase activity"/>
    <property type="evidence" value="ECO:0007669"/>
    <property type="project" value="Ensembl"/>
</dbReference>
<dbReference type="GO" id="GO:0032391">
    <property type="term" value="C:photoreceptor connecting cilium"/>
    <property type="evidence" value="ECO:0007669"/>
    <property type="project" value="Ensembl"/>
</dbReference>
<feature type="compositionally biased region" description="Basic and acidic residues" evidence="17">
    <location>
        <begin position="634"/>
        <end position="648"/>
    </location>
</feature>
<evidence type="ECO:0000256" key="17">
    <source>
        <dbReference type="SAM" id="MobiDB-lite"/>
    </source>
</evidence>
<dbReference type="GO" id="GO:0042771">
    <property type="term" value="P:intrinsic apoptotic signaling pathway in response to DNA damage by p53 class mediator"/>
    <property type="evidence" value="ECO:0007669"/>
    <property type="project" value="Ensembl"/>
</dbReference>
<dbReference type="PANTHER" id="PTHR46077">
    <property type="entry name" value="E3 UBIQUITIN-PROTEIN LIGASE TOPORS"/>
    <property type="match status" value="1"/>
</dbReference>
<dbReference type="GO" id="GO:0003823">
    <property type="term" value="F:antigen binding"/>
    <property type="evidence" value="ECO:0007669"/>
    <property type="project" value="Ensembl"/>
</dbReference>
<keyword evidence="7" id="KW-0862">Zinc</keyword>
<evidence type="ECO:0000256" key="13">
    <source>
        <dbReference type="ARBA" id="ARBA00079040"/>
    </source>
</evidence>
<comment type="catalytic activity">
    <reaction evidence="1">
        <text>S-ubiquitinyl-[E2 ubiquitin-conjugating enzyme]-L-cysteine + [acceptor protein]-L-lysine = [E2 ubiquitin-conjugating enzyme]-L-cysteine + N(6)-ubiquitinyl-[acceptor protein]-L-lysine.</text>
        <dbReference type="EC" id="2.3.2.27"/>
    </reaction>
</comment>
<dbReference type="CDD" id="cd16574">
    <property type="entry name" value="RING-HC_Topors"/>
    <property type="match status" value="1"/>
</dbReference>
<dbReference type="GeneTree" id="ENSGT00530000064170"/>
<feature type="region of interest" description="Disordered" evidence="17">
    <location>
        <begin position="479"/>
        <end position="775"/>
    </location>
</feature>
<accession>A0A8D0KMN2</accession>
<feature type="compositionally biased region" description="Basic residues" evidence="17">
    <location>
        <begin position="541"/>
        <end position="593"/>
    </location>
</feature>
<dbReference type="GO" id="GO:0000151">
    <property type="term" value="C:ubiquitin ligase complex"/>
    <property type="evidence" value="ECO:0007669"/>
    <property type="project" value="Ensembl"/>
</dbReference>
<reference evidence="19" key="1">
    <citation type="submission" date="2025-08" db="UniProtKB">
        <authorList>
            <consortium name="Ensembl"/>
        </authorList>
    </citation>
    <scope>IDENTIFICATION</scope>
</reference>
<dbReference type="GO" id="GO:0016607">
    <property type="term" value="C:nuclear speck"/>
    <property type="evidence" value="ECO:0007669"/>
    <property type="project" value="Ensembl"/>
</dbReference>
<dbReference type="GO" id="GO:0008270">
    <property type="term" value="F:zinc ion binding"/>
    <property type="evidence" value="ECO:0007669"/>
    <property type="project" value="UniProtKB-KW"/>
</dbReference>
<dbReference type="GO" id="GO:0006513">
    <property type="term" value="P:protein monoubiquitination"/>
    <property type="evidence" value="ECO:0007669"/>
    <property type="project" value="Ensembl"/>
</dbReference>
<dbReference type="GO" id="GO:0043161">
    <property type="term" value="P:proteasome-mediated ubiquitin-dependent protein catabolic process"/>
    <property type="evidence" value="ECO:0007669"/>
    <property type="project" value="Ensembl"/>
</dbReference>
<feature type="compositionally biased region" description="Polar residues" evidence="17">
    <location>
        <begin position="401"/>
        <end position="410"/>
    </location>
</feature>
<keyword evidence="5 16" id="KW-0863">Zinc-finger</keyword>
<dbReference type="InterPro" id="IPR058745">
    <property type="entry name" value="PWI_Topors"/>
</dbReference>
<dbReference type="OMA" id="DCVIVGF"/>
<evidence type="ECO:0000256" key="15">
    <source>
        <dbReference type="ARBA" id="ARBA00082108"/>
    </source>
</evidence>
<feature type="compositionally biased region" description="Basic and acidic residues" evidence="17">
    <location>
        <begin position="1"/>
        <end position="10"/>
    </location>
</feature>
<evidence type="ECO:0000313" key="20">
    <source>
        <dbReference type="Proteomes" id="UP000694421"/>
    </source>
</evidence>
<dbReference type="FunFam" id="3.30.40.10:FF:000136">
    <property type="entry name" value="E3 ubiquitin-protein ligase Topors"/>
    <property type="match status" value="1"/>
</dbReference>
<feature type="compositionally biased region" description="Basic residues" evidence="17">
    <location>
        <begin position="717"/>
        <end position="731"/>
    </location>
</feature>
<evidence type="ECO:0000256" key="9">
    <source>
        <dbReference type="ARBA" id="ARBA00023163"/>
    </source>
</evidence>
<keyword evidence="3" id="KW-0808">Transferase</keyword>
<feature type="compositionally biased region" description="Polar residues" evidence="17">
    <location>
        <begin position="144"/>
        <end position="155"/>
    </location>
</feature>
<dbReference type="PROSITE" id="PS50089">
    <property type="entry name" value="ZF_RING_2"/>
    <property type="match status" value="1"/>
</dbReference>
<evidence type="ECO:0000256" key="8">
    <source>
        <dbReference type="ARBA" id="ARBA00023015"/>
    </source>
</evidence>
<evidence type="ECO:0000256" key="5">
    <source>
        <dbReference type="ARBA" id="ARBA00022771"/>
    </source>
</evidence>
<evidence type="ECO:0000256" key="1">
    <source>
        <dbReference type="ARBA" id="ARBA00000900"/>
    </source>
</evidence>
<evidence type="ECO:0000256" key="10">
    <source>
        <dbReference type="ARBA" id="ARBA00071236"/>
    </source>
</evidence>
<evidence type="ECO:0000256" key="11">
    <source>
        <dbReference type="ARBA" id="ARBA00076856"/>
    </source>
</evidence>
<dbReference type="GO" id="GO:0044547">
    <property type="term" value="F:DNA topoisomerase binding"/>
    <property type="evidence" value="ECO:0007669"/>
    <property type="project" value="Ensembl"/>
</dbReference>
<dbReference type="PANTHER" id="PTHR46077:SF1">
    <property type="entry name" value="TOP1 BINDING ARGININE_SERINE RICH PROTEIN, E3 UBIQUITIN LIGASE"/>
    <property type="match status" value="1"/>
</dbReference>
<evidence type="ECO:0000256" key="12">
    <source>
        <dbReference type="ARBA" id="ARBA00076940"/>
    </source>
</evidence>
<dbReference type="InterPro" id="IPR001841">
    <property type="entry name" value="Znf_RING"/>
</dbReference>
<dbReference type="GO" id="GO:0070936">
    <property type="term" value="P:protein K48-linked ubiquitination"/>
    <property type="evidence" value="ECO:0007669"/>
    <property type="project" value="Ensembl"/>
</dbReference>
<dbReference type="SMART" id="SM00184">
    <property type="entry name" value="RING"/>
    <property type="match status" value="1"/>
</dbReference>
<feature type="compositionally biased region" description="Low complexity" evidence="17">
    <location>
        <begin position="388"/>
        <end position="400"/>
    </location>
</feature>
<feature type="region of interest" description="Disordered" evidence="17">
    <location>
        <begin position="369"/>
        <end position="410"/>
    </location>
</feature>
<dbReference type="Pfam" id="PF13923">
    <property type="entry name" value="zf-C3HC4_2"/>
    <property type="match status" value="1"/>
</dbReference>
<reference evidence="19" key="2">
    <citation type="submission" date="2025-09" db="UniProtKB">
        <authorList>
            <consortium name="Ensembl"/>
        </authorList>
    </citation>
    <scope>IDENTIFICATION</scope>
</reference>
<feature type="compositionally biased region" description="Basic and acidic residues" evidence="17">
    <location>
        <begin position="503"/>
        <end position="531"/>
    </location>
</feature>
<dbReference type="SUPFAM" id="SSF57850">
    <property type="entry name" value="RING/U-box"/>
    <property type="match status" value="1"/>
</dbReference>
<feature type="compositionally biased region" description="Polar residues" evidence="17">
    <location>
        <begin position="695"/>
        <end position="710"/>
    </location>
</feature>
<keyword evidence="20" id="KW-1185">Reference proteome</keyword>
<dbReference type="InterPro" id="IPR013083">
    <property type="entry name" value="Znf_RING/FYVE/PHD"/>
</dbReference>
<evidence type="ECO:0000256" key="16">
    <source>
        <dbReference type="PROSITE-ProRule" id="PRU00175"/>
    </source>
</evidence>
<keyword evidence="8" id="KW-0805">Transcription regulation</keyword>
<feature type="compositionally biased region" description="Basic and acidic residues" evidence="17">
    <location>
        <begin position="751"/>
        <end position="775"/>
    </location>
</feature>
<keyword evidence="6" id="KW-0833">Ubl conjugation pathway</keyword>
<feature type="region of interest" description="Disordered" evidence="17">
    <location>
        <begin position="852"/>
        <end position="878"/>
    </location>
</feature>
<evidence type="ECO:0000259" key="18">
    <source>
        <dbReference type="PROSITE" id="PS50089"/>
    </source>
</evidence>
<dbReference type="GO" id="GO:0000930">
    <property type="term" value="C:gamma-tubulin complex"/>
    <property type="evidence" value="ECO:0007669"/>
    <property type="project" value="Ensembl"/>
</dbReference>
<keyword evidence="4" id="KW-0479">Metal-binding</keyword>
<feature type="compositionally biased region" description="Polar residues" evidence="17">
    <location>
        <begin position="600"/>
        <end position="611"/>
    </location>
</feature>
<dbReference type="PROSITE" id="PS00518">
    <property type="entry name" value="ZF_RING_1"/>
    <property type="match status" value="1"/>
</dbReference>
<dbReference type="GO" id="GO:0016925">
    <property type="term" value="P:protein sumoylation"/>
    <property type="evidence" value="ECO:0007669"/>
    <property type="project" value="Ensembl"/>
</dbReference>
<dbReference type="InterPro" id="IPR058746">
    <property type="entry name" value="Znf_RING-type_Topors"/>
</dbReference>
<dbReference type="GO" id="GO:0061630">
    <property type="term" value="F:ubiquitin protein ligase activity"/>
    <property type="evidence" value="ECO:0007669"/>
    <property type="project" value="UniProtKB-EC"/>
</dbReference>
<evidence type="ECO:0000313" key="19">
    <source>
        <dbReference type="Ensembl" id="ENSSMRP00000027102.1"/>
    </source>
</evidence>
<evidence type="ECO:0000256" key="14">
    <source>
        <dbReference type="ARBA" id="ARBA00079184"/>
    </source>
</evidence>
<feature type="compositionally biased region" description="Polar residues" evidence="17">
    <location>
        <begin position="673"/>
        <end position="683"/>
    </location>
</feature>
<keyword evidence="9" id="KW-0804">Transcription</keyword>
<proteinExistence type="predicted"/>
<dbReference type="GO" id="GO:0005814">
    <property type="term" value="C:centriole"/>
    <property type="evidence" value="ECO:0007669"/>
    <property type="project" value="Ensembl"/>
</dbReference>
<dbReference type="GO" id="GO:0051457">
    <property type="term" value="P:maintenance of protein location in nucleus"/>
    <property type="evidence" value="ECO:0007669"/>
    <property type="project" value="Ensembl"/>
</dbReference>
<feature type="domain" description="RING-type" evidence="18">
    <location>
        <begin position="55"/>
        <end position="94"/>
    </location>
</feature>
<sequence length="985" mass="112916">MYRDPRELRGRAGGANGRRRHRSKPNITSVMDNFRAGPDKQQQTTTGGASPDSKCPICLDSFENVAFLDHCWHKFCFCCIQEWSKNKAECPLCKQPFYSIVHTMRSENDFKVYTVKPSDTAYSANPERRRFRYRTTMTRERRTSVYQRSSTTRRTVSPPDNGVLFEGLSTQTTRQRNADMHHMIRRLASRRQAILEGRTTRQIQEQEMINFRRALYRSGIRVRSVEDGGRYRDTSAEFFRRNPACLHRLVPWLKRELTVLFGSHGSLVNIVQHVIMSNVTRYDMDSQAFSDDLKPFLLHSTVHFLHEFITFARSPFNMEAYDQHANYDCPAPSYEEGSHSDSSIIIISPEGAGDQGTVLPVLTGGLEQAEWDDETPGPSYSSSDQVQTTMSTTLDTSDSSNGESSTNAAELQTETPAIVEMNGDSCDSSDSCVIIGYVKPLAERTPELVELSSDSEESLDGVQPEEVPEVQSIQYHSFSDTDARGYASPFSDQSRDGSVYRSKRSEKEKSQTKDYTSRTGLEKSSAKRNYNDDDDDGYTLSKRRRYGSYARRSRSRERHGLKSKRKHRSMEKRKRKRDSSRHKHRKEKKKSRTRDRSLSRKSQTHSLSSESTELRDLSRSSSHSKEKSKRKAKSKDSEYDSVRNDSYHWDCAPYHRKTAQDDYESPYRRRTAGRNQYSRQSGSPDYLVDLPNRLSEYTNSQNPRSHTENGYYNYERHRSRSRSSSRSRTPPRRMDRTRSEKTSGKRKSKTNHLEETHGGSKATSTKEKTLPEKALPKYQDIYKKIGTLLGKHAENQHRKRKKMSRSPSVEIIYEGKPTDTGRQEKKRKTEDKPKCHASCSSLSSPVVITIDSDSDKTEWESSISSSPPRPLSERETELPPFLENRDNTYDKANETESMDKDSNIMTTKKDVVDETSPGDLHVQGTASRHIPTLTDNCTLFDAEDQSSSVETESLTQYPIVTSPLLLRFSRKLLEHSCQLDSEQKV</sequence>
<name>A0A8D0KMN2_SALMN</name>
<dbReference type="EC" id="2.3.2.27" evidence="2"/>
<dbReference type="AlphaFoldDB" id="A0A8D0KMN2"/>
<protein>
    <recommendedName>
        <fullName evidence="10">E3 ubiquitin-protein ligase Topors</fullName>
        <ecNumber evidence="2">2.3.2.27</ecNumber>
    </recommendedName>
    <alternativeName>
        <fullName evidence="11">RING-type E3 ubiquitin transferase Topors</fullName>
    </alternativeName>
    <alternativeName>
        <fullName evidence="13">SUMO1-protein E3 ligase Topors</fullName>
    </alternativeName>
    <alternativeName>
        <fullName evidence="12">Topoisomerase I-binding RING finger protein</fullName>
    </alternativeName>
    <alternativeName>
        <fullName evidence="14">Topoisomerase I-binding arginine/serine-rich protein</fullName>
    </alternativeName>
    <alternativeName>
        <fullName evidence="15">Tumor suppressor p53-binding protein 3</fullName>
    </alternativeName>
</protein>
<dbReference type="InterPro" id="IPR017907">
    <property type="entry name" value="Znf_RING_CS"/>
</dbReference>
<evidence type="ECO:0000256" key="2">
    <source>
        <dbReference type="ARBA" id="ARBA00012483"/>
    </source>
</evidence>
<feature type="region of interest" description="Disordered" evidence="17">
    <location>
        <begin position="791"/>
        <end position="839"/>
    </location>
</feature>
<evidence type="ECO:0000256" key="7">
    <source>
        <dbReference type="ARBA" id="ARBA00022833"/>
    </source>
</evidence>
<dbReference type="GO" id="GO:0036064">
    <property type="term" value="C:ciliary basal body"/>
    <property type="evidence" value="ECO:0007669"/>
    <property type="project" value="Ensembl"/>
</dbReference>
<dbReference type="Pfam" id="PF26084">
    <property type="entry name" value="PWI_Topors"/>
    <property type="match status" value="1"/>
</dbReference>
<evidence type="ECO:0000256" key="4">
    <source>
        <dbReference type="ARBA" id="ARBA00022723"/>
    </source>
</evidence>
<dbReference type="Ensembl" id="ENSSMRT00000031666.1">
    <property type="protein sequence ID" value="ENSSMRP00000027102.1"/>
    <property type="gene ID" value="ENSSMRG00000020899.1"/>
</dbReference>
<evidence type="ECO:0000256" key="3">
    <source>
        <dbReference type="ARBA" id="ARBA00022679"/>
    </source>
</evidence>
<feature type="compositionally biased region" description="Basic and acidic residues" evidence="17">
    <location>
        <begin position="816"/>
        <end position="834"/>
    </location>
</feature>
<dbReference type="GO" id="GO:0045893">
    <property type="term" value="P:positive regulation of DNA-templated transcription"/>
    <property type="evidence" value="ECO:0007669"/>
    <property type="project" value="Ensembl"/>
</dbReference>
<feature type="compositionally biased region" description="Basic and acidic residues" evidence="17">
    <location>
        <begin position="732"/>
        <end position="743"/>
    </location>
</feature>